<evidence type="ECO:0000256" key="3">
    <source>
        <dbReference type="ARBA" id="ARBA00022692"/>
    </source>
</evidence>
<organism evidence="13 14">
    <name type="scientific">Silurus meridionalis</name>
    <name type="common">Southern catfish</name>
    <name type="synonym">Silurus soldatovi meridionalis</name>
    <dbReference type="NCBI Taxonomy" id="175797"/>
    <lineage>
        <taxon>Eukaryota</taxon>
        <taxon>Metazoa</taxon>
        <taxon>Chordata</taxon>
        <taxon>Craniata</taxon>
        <taxon>Vertebrata</taxon>
        <taxon>Euteleostomi</taxon>
        <taxon>Actinopterygii</taxon>
        <taxon>Neopterygii</taxon>
        <taxon>Teleostei</taxon>
        <taxon>Ostariophysi</taxon>
        <taxon>Siluriformes</taxon>
        <taxon>Siluridae</taxon>
        <taxon>Silurus</taxon>
    </lineage>
</organism>
<dbReference type="Proteomes" id="UP000606274">
    <property type="component" value="Unassembled WGS sequence"/>
</dbReference>
<evidence type="ECO:0000256" key="2">
    <source>
        <dbReference type="ARBA" id="ARBA00022536"/>
    </source>
</evidence>
<dbReference type="EMBL" id="JABFDY010000017">
    <property type="protein sequence ID" value="KAF7694784.1"/>
    <property type="molecule type" value="Genomic_DNA"/>
</dbReference>
<evidence type="ECO:0000256" key="4">
    <source>
        <dbReference type="ARBA" id="ARBA00022989"/>
    </source>
</evidence>
<feature type="disulfide bond" evidence="9">
    <location>
        <begin position="81"/>
        <end position="90"/>
    </location>
</feature>
<evidence type="ECO:0000313" key="13">
    <source>
        <dbReference type="EMBL" id="KAF7694784.1"/>
    </source>
</evidence>
<dbReference type="GO" id="GO:0008284">
    <property type="term" value="P:positive regulation of cell population proliferation"/>
    <property type="evidence" value="ECO:0007669"/>
    <property type="project" value="TreeGrafter"/>
</dbReference>
<dbReference type="GO" id="GO:0045840">
    <property type="term" value="P:positive regulation of mitotic nuclear division"/>
    <property type="evidence" value="ECO:0007669"/>
    <property type="project" value="TreeGrafter"/>
</dbReference>
<protein>
    <recommendedName>
        <fullName evidence="12">EGF-like domain-containing protein</fullName>
    </recommendedName>
</protein>
<keyword evidence="4 10" id="KW-1133">Transmembrane helix</keyword>
<dbReference type="PANTHER" id="PTHR10740:SF10">
    <property type="entry name" value="EPIGEN"/>
    <property type="match status" value="1"/>
</dbReference>
<dbReference type="PROSITE" id="PS50026">
    <property type="entry name" value="EGF_3"/>
    <property type="match status" value="1"/>
</dbReference>
<name>A0A8T0ANS3_SILME</name>
<keyword evidence="3 10" id="KW-0812">Transmembrane</keyword>
<comment type="subcellular location">
    <subcellularLocation>
        <location evidence="1">Membrane</location>
        <topology evidence="1">Single-pass type I membrane protein</topology>
    </subcellularLocation>
</comment>
<evidence type="ECO:0000256" key="11">
    <source>
        <dbReference type="SAM" id="SignalP"/>
    </source>
</evidence>
<evidence type="ECO:0000256" key="10">
    <source>
        <dbReference type="SAM" id="Phobius"/>
    </source>
</evidence>
<keyword evidence="5" id="KW-0339">Growth factor</keyword>
<accession>A0A8T0ANS3</accession>
<evidence type="ECO:0000256" key="5">
    <source>
        <dbReference type="ARBA" id="ARBA00023030"/>
    </source>
</evidence>
<evidence type="ECO:0000256" key="6">
    <source>
        <dbReference type="ARBA" id="ARBA00023136"/>
    </source>
</evidence>
<dbReference type="AlphaFoldDB" id="A0A8T0ANS3"/>
<feature type="transmembrane region" description="Helical" evidence="10">
    <location>
        <begin position="108"/>
        <end position="130"/>
    </location>
</feature>
<dbReference type="GO" id="GO:0008083">
    <property type="term" value="F:growth factor activity"/>
    <property type="evidence" value="ECO:0007669"/>
    <property type="project" value="UniProtKB-KW"/>
</dbReference>
<gene>
    <name evidence="13" type="ORF">HF521_006507</name>
</gene>
<dbReference type="Gene3D" id="2.10.25.10">
    <property type="entry name" value="Laminin"/>
    <property type="match status" value="1"/>
</dbReference>
<evidence type="ECO:0000256" key="7">
    <source>
        <dbReference type="ARBA" id="ARBA00023157"/>
    </source>
</evidence>
<evidence type="ECO:0000259" key="12">
    <source>
        <dbReference type="PROSITE" id="PS50026"/>
    </source>
</evidence>
<dbReference type="PROSITE" id="PS00022">
    <property type="entry name" value="EGF_1"/>
    <property type="match status" value="1"/>
</dbReference>
<comment type="caution">
    <text evidence="13">The sequence shown here is derived from an EMBL/GenBank/DDBJ whole genome shotgun (WGS) entry which is preliminary data.</text>
</comment>
<keyword evidence="6 10" id="KW-0472">Membrane</keyword>
<evidence type="ECO:0000256" key="9">
    <source>
        <dbReference type="PROSITE-ProRule" id="PRU00076"/>
    </source>
</evidence>
<evidence type="ECO:0000256" key="1">
    <source>
        <dbReference type="ARBA" id="ARBA00004479"/>
    </source>
</evidence>
<dbReference type="InterPro" id="IPR000742">
    <property type="entry name" value="EGF"/>
</dbReference>
<feature type="chain" id="PRO_5035754709" description="EGF-like domain-containing protein" evidence="11">
    <location>
        <begin position="30"/>
        <end position="148"/>
    </location>
</feature>
<reference evidence="13" key="1">
    <citation type="submission" date="2020-08" db="EMBL/GenBank/DDBJ databases">
        <title>Chromosome-level assembly of Southern catfish (Silurus meridionalis) provides insights into visual adaptation to the nocturnal and benthic lifestyles.</title>
        <authorList>
            <person name="Zhang Y."/>
            <person name="Wang D."/>
            <person name="Peng Z."/>
        </authorList>
    </citation>
    <scope>NUCLEOTIDE SEQUENCE</scope>
    <source>
        <strain evidence="13">SWU-2019-XX</strain>
        <tissue evidence="13">Muscle</tissue>
    </source>
</reference>
<dbReference type="SUPFAM" id="SSF57196">
    <property type="entry name" value="EGF/Laminin"/>
    <property type="match status" value="1"/>
</dbReference>
<dbReference type="PANTHER" id="PTHR10740">
    <property type="entry name" value="TRANSFORMING GROWTH FACTOR ALPHA"/>
    <property type="match status" value="1"/>
</dbReference>
<dbReference type="GO" id="GO:0007173">
    <property type="term" value="P:epidermal growth factor receptor signaling pathway"/>
    <property type="evidence" value="ECO:0007669"/>
    <property type="project" value="TreeGrafter"/>
</dbReference>
<keyword evidence="2 9" id="KW-0245">EGF-like domain</keyword>
<proteinExistence type="predicted"/>
<feature type="domain" description="EGF-like" evidence="12">
    <location>
        <begin position="51"/>
        <end position="91"/>
    </location>
</feature>
<sequence length="148" mass="16343">MLKCVKKLLCDGVLALVSVSLFCSQTVESVENKSILKLDNLTQYEPRVLPMLKLCSGQHESFCINGLCSFHENINTPSCTCHSGFIGERCEIFNPGLPVTSPFKLEEVISISCGVIVLLVCVCALSYCCYRKCGRKPTPPYKNQENSV</sequence>
<dbReference type="GO" id="GO:0005154">
    <property type="term" value="F:epidermal growth factor receptor binding"/>
    <property type="evidence" value="ECO:0007669"/>
    <property type="project" value="TreeGrafter"/>
</dbReference>
<keyword evidence="7 9" id="KW-1015">Disulfide bond</keyword>
<evidence type="ECO:0000256" key="8">
    <source>
        <dbReference type="ARBA" id="ARBA00023180"/>
    </source>
</evidence>
<comment type="caution">
    <text evidence="9">Lacks conserved residue(s) required for the propagation of feature annotation.</text>
</comment>
<keyword evidence="14" id="KW-1185">Reference proteome</keyword>
<dbReference type="GO" id="GO:0016020">
    <property type="term" value="C:membrane"/>
    <property type="evidence" value="ECO:0007669"/>
    <property type="project" value="UniProtKB-SubCell"/>
</dbReference>
<keyword evidence="8" id="KW-0325">Glycoprotein</keyword>
<evidence type="ECO:0000313" key="14">
    <source>
        <dbReference type="Proteomes" id="UP000606274"/>
    </source>
</evidence>
<feature type="signal peptide" evidence="11">
    <location>
        <begin position="1"/>
        <end position="29"/>
    </location>
</feature>
<dbReference type="OrthoDB" id="9411915at2759"/>
<dbReference type="GO" id="GO:0005615">
    <property type="term" value="C:extracellular space"/>
    <property type="evidence" value="ECO:0007669"/>
    <property type="project" value="TreeGrafter"/>
</dbReference>
<dbReference type="PROSITE" id="PS01186">
    <property type="entry name" value="EGF_2"/>
    <property type="match status" value="1"/>
</dbReference>
<keyword evidence="11" id="KW-0732">Signal</keyword>